<dbReference type="InterPro" id="IPR007053">
    <property type="entry name" value="LRAT_dom"/>
</dbReference>
<organism evidence="2 3">
    <name type="scientific">Pseudanabaena galeata UHCC 0370</name>
    <dbReference type="NCBI Taxonomy" id="3110310"/>
    <lineage>
        <taxon>Bacteria</taxon>
        <taxon>Bacillati</taxon>
        <taxon>Cyanobacteriota</taxon>
        <taxon>Cyanophyceae</taxon>
        <taxon>Pseudanabaenales</taxon>
        <taxon>Pseudanabaenaceae</taxon>
        <taxon>Pseudanabaena</taxon>
    </lineage>
</organism>
<dbReference type="SUPFAM" id="SSF54001">
    <property type="entry name" value="Cysteine proteinases"/>
    <property type="match status" value="1"/>
</dbReference>
<keyword evidence="2" id="KW-0012">Acyltransferase</keyword>
<dbReference type="InterPro" id="IPR038765">
    <property type="entry name" value="Papain-like_cys_pep_sf"/>
</dbReference>
<dbReference type="EMBL" id="JAYGIE010000036">
    <property type="protein sequence ID" value="MEA5477764.1"/>
    <property type="molecule type" value="Genomic_DNA"/>
</dbReference>
<dbReference type="GO" id="GO:0016746">
    <property type="term" value="F:acyltransferase activity"/>
    <property type="evidence" value="ECO:0007669"/>
    <property type="project" value="UniProtKB-KW"/>
</dbReference>
<accession>A0ABU5THP1</accession>
<dbReference type="PROSITE" id="PS51934">
    <property type="entry name" value="LRAT"/>
    <property type="match status" value="1"/>
</dbReference>
<feature type="domain" description="LRAT" evidence="1">
    <location>
        <begin position="64"/>
        <end position="161"/>
    </location>
</feature>
<gene>
    <name evidence="2" type="ORF">VB774_09030</name>
</gene>
<dbReference type="Pfam" id="PF04970">
    <property type="entry name" value="LRAT"/>
    <property type="match status" value="1"/>
</dbReference>
<evidence type="ECO:0000313" key="3">
    <source>
        <dbReference type="Proteomes" id="UP001301388"/>
    </source>
</evidence>
<protein>
    <submittedName>
        <fullName evidence="2">Lecithin retinol acyltransferase family protein</fullName>
    </submittedName>
</protein>
<dbReference type="RefSeq" id="WP_323261396.1">
    <property type="nucleotide sequence ID" value="NZ_JAYGIE010000036.1"/>
</dbReference>
<keyword evidence="2" id="KW-0808">Transferase</keyword>
<sequence length="161" mass="18977">MPYLIKKIRQKIVKQPKNIVRLIKSTSPKLTTPVVVRNLLDSSQPRWKYTDTDNLYKGAHIFVSQKRLGVKYQHHGIYIGDSRVIHFLDGKKGICEISLEKFCRSSRNKRYGIIHCNRKGTRDKVVKRAKKAMKERKFKYSLLFENCEHFANYCRSGRKSF</sequence>
<keyword evidence="3" id="KW-1185">Reference proteome</keyword>
<comment type="caution">
    <text evidence="2">The sequence shown here is derived from an EMBL/GenBank/DDBJ whole genome shotgun (WGS) entry which is preliminary data.</text>
</comment>
<name>A0ABU5THP1_9CYAN</name>
<dbReference type="Proteomes" id="UP001301388">
    <property type="component" value="Unassembled WGS sequence"/>
</dbReference>
<dbReference type="Gene3D" id="3.90.1720.10">
    <property type="entry name" value="endopeptidase domain like (from Nostoc punctiforme)"/>
    <property type="match status" value="1"/>
</dbReference>
<proteinExistence type="predicted"/>
<evidence type="ECO:0000313" key="2">
    <source>
        <dbReference type="EMBL" id="MEA5477764.1"/>
    </source>
</evidence>
<dbReference type="PANTHER" id="PTHR46137:SF3">
    <property type="entry name" value="OS05G0310600 PROTEIN"/>
    <property type="match status" value="1"/>
</dbReference>
<dbReference type="PANTHER" id="PTHR46137">
    <property type="entry name" value="OS05G0310600 PROTEIN"/>
    <property type="match status" value="1"/>
</dbReference>
<evidence type="ECO:0000259" key="1">
    <source>
        <dbReference type="PROSITE" id="PS51934"/>
    </source>
</evidence>
<reference evidence="2 3" key="1">
    <citation type="submission" date="2023-12" db="EMBL/GenBank/DDBJ databases">
        <title>Baltic Sea Cyanobacteria.</title>
        <authorList>
            <person name="Delbaje E."/>
            <person name="Fewer D.P."/>
            <person name="Shishido T.K."/>
        </authorList>
    </citation>
    <scope>NUCLEOTIDE SEQUENCE [LARGE SCALE GENOMIC DNA]</scope>
    <source>
        <strain evidence="2 3">UHCC 0370</strain>
    </source>
</reference>